<dbReference type="PANTHER" id="PTHR43792:SF9">
    <property type="entry name" value="RIBOSOMAL-PROTEIN-ALANINE ACETYLTRANSFERASE"/>
    <property type="match status" value="1"/>
</dbReference>
<dbReference type="EMBL" id="CP129013">
    <property type="protein sequence ID" value="WLR44343.1"/>
    <property type="molecule type" value="Genomic_DNA"/>
</dbReference>
<organism evidence="2 3">
    <name type="scientific">Bacillus carboniphilus</name>
    <dbReference type="NCBI Taxonomy" id="86663"/>
    <lineage>
        <taxon>Bacteria</taxon>
        <taxon>Bacillati</taxon>
        <taxon>Bacillota</taxon>
        <taxon>Bacilli</taxon>
        <taxon>Bacillales</taxon>
        <taxon>Bacillaceae</taxon>
        <taxon>Bacillus</taxon>
    </lineage>
</organism>
<dbReference type="PANTHER" id="PTHR43792">
    <property type="entry name" value="GNAT FAMILY, PUTATIVE (AFU_ORTHOLOGUE AFUA_3G00765)-RELATED-RELATED"/>
    <property type="match status" value="1"/>
</dbReference>
<name>A0ABY9K168_9BACI</name>
<proteinExistence type="predicted"/>
<evidence type="ECO:0000313" key="2">
    <source>
        <dbReference type="EMBL" id="WLR44343.1"/>
    </source>
</evidence>
<dbReference type="GO" id="GO:0016740">
    <property type="term" value="F:transferase activity"/>
    <property type="evidence" value="ECO:0007669"/>
    <property type="project" value="UniProtKB-KW"/>
</dbReference>
<dbReference type="InterPro" id="IPR000182">
    <property type="entry name" value="GNAT_dom"/>
</dbReference>
<dbReference type="Proteomes" id="UP001197974">
    <property type="component" value="Chromosome"/>
</dbReference>
<dbReference type="SUPFAM" id="SSF55729">
    <property type="entry name" value="Acyl-CoA N-acyltransferases (Nat)"/>
    <property type="match status" value="1"/>
</dbReference>
<dbReference type="Pfam" id="PF13302">
    <property type="entry name" value="Acetyltransf_3"/>
    <property type="match status" value="1"/>
</dbReference>
<keyword evidence="2" id="KW-0808">Transferase</keyword>
<keyword evidence="3" id="KW-1185">Reference proteome</keyword>
<dbReference type="CDD" id="cd04301">
    <property type="entry name" value="NAT_SF"/>
    <property type="match status" value="1"/>
</dbReference>
<protein>
    <submittedName>
        <fullName evidence="2">GNAT family protein</fullName>
        <ecNumber evidence="2">2.-.-.-</ecNumber>
    </submittedName>
</protein>
<gene>
    <name evidence="2" type="ORF">LC087_13200</name>
</gene>
<dbReference type="InterPro" id="IPR051531">
    <property type="entry name" value="N-acetyltransferase"/>
</dbReference>
<dbReference type="PROSITE" id="PS51186">
    <property type="entry name" value="GNAT"/>
    <property type="match status" value="1"/>
</dbReference>
<evidence type="ECO:0000313" key="3">
    <source>
        <dbReference type="Proteomes" id="UP001197974"/>
    </source>
</evidence>
<accession>A0ABY9K168</accession>
<dbReference type="EC" id="2.-.-.-" evidence="2"/>
<feature type="domain" description="N-acetyltransferase" evidence="1">
    <location>
        <begin position="18"/>
        <end position="179"/>
    </location>
</feature>
<evidence type="ECO:0000259" key="1">
    <source>
        <dbReference type="PROSITE" id="PS51186"/>
    </source>
</evidence>
<sequence>METKPIFEDLPTIETDRLILRKMSEDDVDDLFHYGSDKEVTKYLTWETYHSKEDALSFIQYALTQYENKQPAPWAIEYKEDNKFIGTIDFRSKQGIGKMGYVIAKEYWGKGIMTEVVSEVIAFAFKNTDAVRIQAECFLHNIGSARVMEKVGMTYEGILRKALYAKGTHHDVKMYSILREEFIKHEK</sequence>
<dbReference type="InterPro" id="IPR016181">
    <property type="entry name" value="Acyl_CoA_acyltransferase"/>
</dbReference>
<reference evidence="2 3" key="1">
    <citation type="submission" date="2023-06" db="EMBL/GenBank/DDBJ databases">
        <title>Five Gram-positive bacteria isolated from mangrove sediments in Shenzhen, Guangdong, China.</title>
        <authorList>
            <person name="Yu S."/>
            <person name="Zheng W."/>
            <person name="Huang Y."/>
        </authorList>
    </citation>
    <scope>NUCLEOTIDE SEQUENCE [LARGE SCALE GENOMIC DNA]</scope>
    <source>
        <strain evidence="2 3">SaN35-3</strain>
    </source>
</reference>
<dbReference type="Gene3D" id="3.40.630.30">
    <property type="match status" value="1"/>
</dbReference>